<dbReference type="AlphaFoldDB" id="A0A2N0AM32"/>
<accession>A0A2N0AM32</accession>
<organism evidence="1 2">
    <name type="scientific">Leptospira harrisiae</name>
    <dbReference type="NCBI Taxonomy" id="2023189"/>
    <lineage>
        <taxon>Bacteria</taxon>
        <taxon>Pseudomonadati</taxon>
        <taxon>Spirochaetota</taxon>
        <taxon>Spirochaetia</taxon>
        <taxon>Leptospirales</taxon>
        <taxon>Leptospiraceae</taxon>
        <taxon>Leptospira</taxon>
    </lineage>
</organism>
<evidence type="ECO:0008006" key="3">
    <source>
        <dbReference type="Google" id="ProtNLM"/>
    </source>
</evidence>
<comment type="caution">
    <text evidence="1">The sequence shown here is derived from an EMBL/GenBank/DDBJ whole genome shotgun (WGS) entry which is preliminary data.</text>
</comment>
<dbReference type="InterPro" id="IPR052927">
    <property type="entry name" value="DCC_oxidoreductase"/>
</dbReference>
<dbReference type="InterPro" id="IPR007263">
    <property type="entry name" value="DCC1-like"/>
</dbReference>
<dbReference type="PANTHER" id="PTHR33639">
    <property type="entry name" value="THIOL-DISULFIDE OXIDOREDUCTASE DCC"/>
    <property type="match status" value="1"/>
</dbReference>
<evidence type="ECO:0000313" key="2">
    <source>
        <dbReference type="Proteomes" id="UP000232145"/>
    </source>
</evidence>
<dbReference type="OrthoDB" id="9785438at2"/>
<gene>
    <name evidence="1" type="ORF">CH364_03770</name>
</gene>
<dbReference type="RefSeq" id="WP_100742273.1">
    <property type="nucleotide sequence ID" value="NZ_NPDW01000001.1"/>
</dbReference>
<proteinExistence type="predicted"/>
<dbReference type="PANTHER" id="PTHR33639:SF2">
    <property type="entry name" value="DUF393 DOMAIN-CONTAINING PROTEIN"/>
    <property type="match status" value="1"/>
</dbReference>
<dbReference type="Proteomes" id="UP000232145">
    <property type="component" value="Unassembled WGS sequence"/>
</dbReference>
<sequence length="134" mass="16058">MPPEKSKIVFFDGVCHLCMGSVQFLLKRNQKENLYFSSIGSETFQSLFSKDLIPNLPDSILYWKEDTLYLESDAILQLVRELKFPWFLFFGFWFFPRMIRNSIYRFIAKRRYVWFGKAEACMVPSPNIKKRFLN</sequence>
<reference evidence="1 2" key="1">
    <citation type="submission" date="2017-07" db="EMBL/GenBank/DDBJ databases">
        <title>Leptospira spp. isolated from tropical soils.</title>
        <authorList>
            <person name="Thibeaux R."/>
            <person name="Iraola G."/>
            <person name="Ferres I."/>
            <person name="Bierque E."/>
            <person name="Girault D."/>
            <person name="Soupe-Gilbert M.-E."/>
            <person name="Picardeau M."/>
            <person name="Goarant C."/>
        </authorList>
    </citation>
    <scope>NUCLEOTIDE SEQUENCE [LARGE SCALE GENOMIC DNA]</scope>
    <source>
        <strain evidence="1 2">FH2-B-A1</strain>
    </source>
</reference>
<protein>
    <recommendedName>
        <fullName evidence="3">Thiol-disulfide oxidoreductase</fullName>
    </recommendedName>
</protein>
<evidence type="ECO:0000313" key="1">
    <source>
        <dbReference type="EMBL" id="PJZ85372.1"/>
    </source>
</evidence>
<dbReference type="EMBL" id="NPDX01000001">
    <property type="protein sequence ID" value="PJZ85372.1"/>
    <property type="molecule type" value="Genomic_DNA"/>
</dbReference>
<dbReference type="Pfam" id="PF04134">
    <property type="entry name" value="DCC1-like"/>
    <property type="match status" value="1"/>
</dbReference>
<dbReference type="GO" id="GO:0015035">
    <property type="term" value="F:protein-disulfide reductase activity"/>
    <property type="evidence" value="ECO:0007669"/>
    <property type="project" value="InterPro"/>
</dbReference>
<name>A0A2N0AM32_9LEPT</name>
<keyword evidence="2" id="KW-1185">Reference proteome</keyword>